<dbReference type="Proteomes" id="UP000603352">
    <property type="component" value="Unassembled WGS sequence"/>
</dbReference>
<comment type="caution">
    <text evidence="9">The sequence shown here is derived from an EMBL/GenBank/DDBJ whole genome shotgun (WGS) entry which is preliminary data.</text>
</comment>
<dbReference type="Gene3D" id="2.40.50.140">
    <property type="entry name" value="Nucleic acid-binding proteins"/>
    <property type="match status" value="1"/>
</dbReference>
<dbReference type="EMBL" id="BMDZ01000029">
    <property type="protein sequence ID" value="GGB43808.1"/>
    <property type="molecule type" value="Genomic_DNA"/>
</dbReference>
<evidence type="ECO:0000256" key="6">
    <source>
        <dbReference type="ARBA" id="ARBA00022967"/>
    </source>
</evidence>
<dbReference type="Gene3D" id="3.40.50.300">
    <property type="entry name" value="P-loop containing nucleotide triphosphate hydrolases"/>
    <property type="match status" value="1"/>
</dbReference>
<dbReference type="Pfam" id="PF08402">
    <property type="entry name" value="TOBE_2"/>
    <property type="match status" value="1"/>
</dbReference>
<dbReference type="SUPFAM" id="SSF50331">
    <property type="entry name" value="MOP-like"/>
    <property type="match status" value="1"/>
</dbReference>
<dbReference type="InterPro" id="IPR017871">
    <property type="entry name" value="ABC_transporter-like_CS"/>
</dbReference>
<dbReference type="InterPro" id="IPR013611">
    <property type="entry name" value="Transp-assoc_OB_typ2"/>
</dbReference>
<keyword evidence="4" id="KW-0547">Nucleotide-binding</keyword>
<evidence type="ECO:0000256" key="7">
    <source>
        <dbReference type="ARBA" id="ARBA00023136"/>
    </source>
</evidence>
<keyword evidence="7" id="KW-0472">Membrane</keyword>
<dbReference type="InterPro" id="IPR012340">
    <property type="entry name" value="NA-bd_OB-fold"/>
</dbReference>
<keyword evidence="10" id="KW-1185">Reference proteome</keyword>
<comment type="similarity">
    <text evidence="1">Belongs to the ABC transporter superfamily.</text>
</comment>
<evidence type="ECO:0000313" key="9">
    <source>
        <dbReference type="EMBL" id="GGB43808.1"/>
    </source>
</evidence>
<dbReference type="InterPro" id="IPR003593">
    <property type="entry name" value="AAA+_ATPase"/>
</dbReference>
<dbReference type="GO" id="GO:0005524">
    <property type="term" value="F:ATP binding"/>
    <property type="evidence" value="ECO:0007669"/>
    <property type="project" value="UniProtKB-KW"/>
</dbReference>
<gene>
    <name evidence="9" type="ORF">GCM10011505_26380</name>
</gene>
<organism evidence="9 10">
    <name type="scientific">Tistrella bauzanensis</name>
    <dbReference type="NCBI Taxonomy" id="657419"/>
    <lineage>
        <taxon>Bacteria</taxon>
        <taxon>Pseudomonadati</taxon>
        <taxon>Pseudomonadota</taxon>
        <taxon>Alphaproteobacteria</taxon>
        <taxon>Geminicoccales</taxon>
        <taxon>Geminicoccaceae</taxon>
        <taxon>Tistrella</taxon>
    </lineage>
</organism>
<keyword evidence="5 9" id="KW-0067">ATP-binding</keyword>
<evidence type="ECO:0000313" key="10">
    <source>
        <dbReference type="Proteomes" id="UP000603352"/>
    </source>
</evidence>
<dbReference type="InterPro" id="IPR047641">
    <property type="entry name" value="ABC_transpr_MalK/UgpC-like"/>
</dbReference>
<proteinExistence type="inferred from homology"/>
<evidence type="ECO:0000256" key="2">
    <source>
        <dbReference type="ARBA" id="ARBA00022448"/>
    </source>
</evidence>
<evidence type="ECO:0000256" key="4">
    <source>
        <dbReference type="ARBA" id="ARBA00022741"/>
    </source>
</evidence>
<evidence type="ECO:0000256" key="5">
    <source>
        <dbReference type="ARBA" id="ARBA00022840"/>
    </source>
</evidence>
<dbReference type="InterPro" id="IPR027417">
    <property type="entry name" value="P-loop_NTPase"/>
</dbReference>
<dbReference type="InterPro" id="IPR003439">
    <property type="entry name" value="ABC_transporter-like_ATP-bd"/>
</dbReference>
<keyword evidence="2" id="KW-0813">Transport</keyword>
<feature type="domain" description="ABC transporter" evidence="8">
    <location>
        <begin position="18"/>
        <end position="248"/>
    </location>
</feature>
<accession>A0ABQ1IIT8</accession>
<dbReference type="Gene3D" id="2.40.50.100">
    <property type="match status" value="1"/>
</dbReference>
<dbReference type="PROSITE" id="PS50893">
    <property type="entry name" value="ABC_TRANSPORTER_2"/>
    <property type="match status" value="1"/>
</dbReference>
<reference evidence="10" key="1">
    <citation type="journal article" date="2019" name="Int. J. Syst. Evol. Microbiol.">
        <title>The Global Catalogue of Microorganisms (GCM) 10K type strain sequencing project: providing services to taxonomists for standard genome sequencing and annotation.</title>
        <authorList>
            <consortium name="The Broad Institute Genomics Platform"/>
            <consortium name="The Broad Institute Genome Sequencing Center for Infectious Disease"/>
            <person name="Wu L."/>
            <person name="Ma J."/>
        </authorList>
    </citation>
    <scope>NUCLEOTIDE SEQUENCE [LARGE SCALE GENOMIC DNA]</scope>
    <source>
        <strain evidence="10">CGMCC 1.10188</strain>
    </source>
</reference>
<evidence type="ECO:0000256" key="1">
    <source>
        <dbReference type="ARBA" id="ARBA00005417"/>
    </source>
</evidence>
<evidence type="ECO:0000259" key="8">
    <source>
        <dbReference type="PROSITE" id="PS50893"/>
    </source>
</evidence>
<dbReference type="InterPro" id="IPR008995">
    <property type="entry name" value="Mo/tungstate-bd_C_term_dom"/>
</dbReference>
<dbReference type="RefSeq" id="WP_188578559.1">
    <property type="nucleotide sequence ID" value="NZ_BMDZ01000029.1"/>
</dbReference>
<protein>
    <submittedName>
        <fullName evidence="9">ABC transporter ATP-binding protein</fullName>
    </submittedName>
</protein>
<dbReference type="Pfam" id="PF00005">
    <property type="entry name" value="ABC_tran"/>
    <property type="match status" value="1"/>
</dbReference>
<dbReference type="SMART" id="SM00382">
    <property type="entry name" value="AAA"/>
    <property type="match status" value="1"/>
</dbReference>
<dbReference type="PANTHER" id="PTHR43875:SF15">
    <property type="entry name" value="TREHALOSE IMPORT ATP-BINDING PROTEIN SUGC"/>
    <property type="match status" value="1"/>
</dbReference>
<keyword evidence="3" id="KW-1003">Cell membrane</keyword>
<evidence type="ECO:0000256" key="3">
    <source>
        <dbReference type="ARBA" id="ARBA00022475"/>
    </source>
</evidence>
<sequence>MTGIAPPPIPDPAAGVGLSLHHVSRRWGDFSALDDVSLEARPGELLVLLGPSGCGKSTTLRIIAGLDAADAGRVVIAGRDVTRVPAGNRDLAMVFQSYALFPHLSVARNILFGLEVRGLPVAERQQRLAEVAGLLGLGGLLDRRPAQLSGGQQQRVALGRALVARAPLCLMDEPLSNLDARLRAEMRREIRALQQRLGLTMVYVTHDQAEAMSMADQVVLMNGGRVEQAAAPDRLYERPETVFAARFIGQPPISLVRPPRMAGRLAGARAEDITLTPLADPMRPHPPRPAHPLTGMVVDREYLGADCLVGVQLDGFAPADGRLTARLPGHHPASPGMVVSVSIAPGRLHVFDAETGRRVAASGTNAGQLLGV</sequence>
<dbReference type="PROSITE" id="PS00211">
    <property type="entry name" value="ABC_TRANSPORTER_1"/>
    <property type="match status" value="1"/>
</dbReference>
<keyword evidence="6" id="KW-1278">Translocase</keyword>
<dbReference type="PANTHER" id="PTHR43875">
    <property type="entry name" value="MALTODEXTRIN IMPORT ATP-BINDING PROTEIN MSMX"/>
    <property type="match status" value="1"/>
</dbReference>
<dbReference type="SUPFAM" id="SSF52540">
    <property type="entry name" value="P-loop containing nucleoside triphosphate hydrolases"/>
    <property type="match status" value="1"/>
</dbReference>
<name>A0ABQ1IIT8_9PROT</name>